<gene>
    <name evidence="1" type="ORF">Fot_21977</name>
</gene>
<dbReference type="EMBL" id="JBFOLJ010000006">
    <property type="protein sequence ID" value="KAL2529376.1"/>
    <property type="molecule type" value="Genomic_DNA"/>
</dbReference>
<name>A0ABD1UWE2_9LAMI</name>
<evidence type="ECO:0000313" key="1">
    <source>
        <dbReference type="EMBL" id="KAL2529376.1"/>
    </source>
</evidence>
<sequence>MEKKIAEKTEEALGQKKKVPVAREDLMKDARKTRQTEEISLKGKVKGFDDQVCLYKNPSHTPDLMGALDAMEEVLAGYEESKAVGSEDADGLRSENKNLCSKIDLTEQAKYKAMKVETMQNVCNDAWRRAEWKLKVYEDMAYAKLSNA</sequence>
<dbReference type="Proteomes" id="UP001604277">
    <property type="component" value="Unassembled WGS sequence"/>
</dbReference>
<accession>A0ABD1UWE2</accession>
<evidence type="ECO:0000313" key="2">
    <source>
        <dbReference type="Proteomes" id="UP001604277"/>
    </source>
</evidence>
<comment type="caution">
    <text evidence="1">The sequence shown here is derived from an EMBL/GenBank/DDBJ whole genome shotgun (WGS) entry which is preliminary data.</text>
</comment>
<organism evidence="1 2">
    <name type="scientific">Forsythia ovata</name>
    <dbReference type="NCBI Taxonomy" id="205694"/>
    <lineage>
        <taxon>Eukaryota</taxon>
        <taxon>Viridiplantae</taxon>
        <taxon>Streptophyta</taxon>
        <taxon>Embryophyta</taxon>
        <taxon>Tracheophyta</taxon>
        <taxon>Spermatophyta</taxon>
        <taxon>Magnoliopsida</taxon>
        <taxon>eudicotyledons</taxon>
        <taxon>Gunneridae</taxon>
        <taxon>Pentapetalae</taxon>
        <taxon>asterids</taxon>
        <taxon>lamiids</taxon>
        <taxon>Lamiales</taxon>
        <taxon>Oleaceae</taxon>
        <taxon>Forsythieae</taxon>
        <taxon>Forsythia</taxon>
    </lineage>
</organism>
<proteinExistence type="predicted"/>
<protein>
    <submittedName>
        <fullName evidence="1">Uncharacterized protein</fullName>
    </submittedName>
</protein>
<reference evidence="2" key="1">
    <citation type="submission" date="2024-07" db="EMBL/GenBank/DDBJ databases">
        <title>Two chromosome-level genome assemblies of Korean endemic species Abeliophyllum distichum and Forsythia ovata (Oleaceae).</title>
        <authorList>
            <person name="Jang H."/>
        </authorList>
    </citation>
    <scope>NUCLEOTIDE SEQUENCE [LARGE SCALE GENOMIC DNA]</scope>
</reference>
<keyword evidence="2" id="KW-1185">Reference proteome</keyword>
<dbReference type="AlphaFoldDB" id="A0ABD1UWE2"/>